<keyword evidence="2" id="KW-0479">Metal-binding</keyword>
<dbReference type="InterPro" id="IPR009051">
    <property type="entry name" value="Helical_ferredxn"/>
</dbReference>
<evidence type="ECO:0000256" key="2">
    <source>
        <dbReference type="ARBA" id="ARBA00022723"/>
    </source>
</evidence>
<gene>
    <name evidence="7" type="ORF">EI684_20205</name>
</gene>
<proteinExistence type="predicted"/>
<name>A0A426TS69_9CHLR</name>
<reference evidence="7 8" key="1">
    <citation type="submission" date="2018-12" db="EMBL/GenBank/DDBJ databases">
        <title>Genome Sequence of Candidatus Viridilinea halotolerans isolated from saline sulfide-rich spring.</title>
        <authorList>
            <person name="Grouzdev D.S."/>
            <person name="Burganskaya E.I."/>
            <person name="Krutkina M.S."/>
            <person name="Sukhacheva M.V."/>
            <person name="Gorlenko V.M."/>
        </authorList>
    </citation>
    <scope>NUCLEOTIDE SEQUENCE [LARGE SCALE GENOMIC DNA]</scope>
    <source>
        <strain evidence="7">Chok-6</strain>
    </source>
</reference>
<dbReference type="GO" id="GO:0016491">
    <property type="term" value="F:oxidoreductase activity"/>
    <property type="evidence" value="ECO:0007669"/>
    <property type="project" value="UniProtKB-KW"/>
</dbReference>
<evidence type="ECO:0000256" key="4">
    <source>
        <dbReference type="ARBA" id="ARBA00023004"/>
    </source>
</evidence>
<evidence type="ECO:0000256" key="3">
    <source>
        <dbReference type="ARBA" id="ARBA00023002"/>
    </source>
</evidence>
<accession>A0A426TS69</accession>
<dbReference type="PANTHER" id="PTHR43255">
    <property type="entry name" value="IRON-SULFUR-BINDING OXIDOREDUCTASE FADF-RELATED-RELATED"/>
    <property type="match status" value="1"/>
</dbReference>
<evidence type="ECO:0000256" key="5">
    <source>
        <dbReference type="ARBA" id="ARBA00023014"/>
    </source>
</evidence>
<feature type="domain" description="4Fe-4S ferredoxin-type" evidence="6">
    <location>
        <begin position="44"/>
        <end position="75"/>
    </location>
</feature>
<dbReference type="InterPro" id="IPR017896">
    <property type="entry name" value="4Fe4S_Fe-S-bd"/>
</dbReference>
<comment type="caution">
    <text evidence="7">The sequence shown here is derived from an EMBL/GenBank/DDBJ whole genome shotgun (WGS) entry which is preliminary data.</text>
</comment>
<keyword evidence="3" id="KW-0560">Oxidoreductase</keyword>
<dbReference type="GO" id="GO:0051539">
    <property type="term" value="F:4 iron, 4 sulfur cluster binding"/>
    <property type="evidence" value="ECO:0007669"/>
    <property type="project" value="UniProtKB-KW"/>
</dbReference>
<keyword evidence="4" id="KW-0408">Iron</keyword>
<sequence>MRARLPGGYSAQLDYSKVGTRSGTTMSMKIAANGGGNTLLQKVEALSGQQLANCYQCGTCSGGCPLAGAMDLLPDMLIRHISFGLPGVLERQTFWVCVGCDTCVDRCPRGIDVARVMEALRQIHLRERHDPPALAHLTDAQLGELPPIALVASLRRSTS</sequence>
<evidence type="ECO:0000256" key="1">
    <source>
        <dbReference type="ARBA" id="ARBA00022485"/>
    </source>
</evidence>
<dbReference type="PROSITE" id="PS00198">
    <property type="entry name" value="4FE4S_FER_1"/>
    <property type="match status" value="1"/>
</dbReference>
<evidence type="ECO:0000259" key="6">
    <source>
        <dbReference type="PROSITE" id="PS51379"/>
    </source>
</evidence>
<organism evidence="7 8">
    <name type="scientific">Candidatus Viridilinea halotolerans</name>
    <dbReference type="NCBI Taxonomy" id="2491704"/>
    <lineage>
        <taxon>Bacteria</taxon>
        <taxon>Bacillati</taxon>
        <taxon>Chloroflexota</taxon>
        <taxon>Chloroflexia</taxon>
        <taxon>Chloroflexales</taxon>
        <taxon>Chloroflexineae</taxon>
        <taxon>Oscillochloridaceae</taxon>
        <taxon>Candidatus Viridilinea</taxon>
    </lineage>
</organism>
<dbReference type="Proteomes" id="UP000280307">
    <property type="component" value="Unassembled WGS sequence"/>
</dbReference>
<protein>
    <submittedName>
        <fullName evidence="7">Heterodisulfide reductase</fullName>
    </submittedName>
</protein>
<dbReference type="EMBL" id="RSAS01000831">
    <property type="protein sequence ID" value="RRR66749.1"/>
    <property type="molecule type" value="Genomic_DNA"/>
</dbReference>
<dbReference type="PROSITE" id="PS51379">
    <property type="entry name" value="4FE4S_FER_2"/>
    <property type="match status" value="1"/>
</dbReference>
<dbReference type="Gene3D" id="1.10.1060.10">
    <property type="entry name" value="Alpha-helical ferredoxin"/>
    <property type="match status" value="1"/>
</dbReference>
<dbReference type="InterPro" id="IPR017900">
    <property type="entry name" value="4Fe4S_Fe_S_CS"/>
</dbReference>
<evidence type="ECO:0000313" key="7">
    <source>
        <dbReference type="EMBL" id="RRR66749.1"/>
    </source>
</evidence>
<dbReference type="Pfam" id="PF13183">
    <property type="entry name" value="Fer4_8"/>
    <property type="match status" value="1"/>
</dbReference>
<dbReference type="PANTHER" id="PTHR43255:SF1">
    <property type="entry name" value="IRON-SULFUR-BINDING OXIDOREDUCTASE FADF-RELATED"/>
    <property type="match status" value="1"/>
</dbReference>
<evidence type="ECO:0000313" key="8">
    <source>
        <dbReference type="Proteomes" id="UP000280307"/>
    </source>
</evidence>
<dbReference type="AlphaFoldDB" id="A0A426TS69"/>
<keyword evidence="1" id="KW-0004">4Fe-4S</keyword>
<dbReference type="GO" id="GO:0005886">
    <property type="term" value="C:plasma membrane"/>
    <property type="evidence" value="ECO:0007669"/>
    <property type="project" value="TreeGrafter"/>
</dbReference>
<dbReference type="GO" id="GO:0046872">
    <property type="term" value="F:metal ion binding"/>
    <property type="evidence" value="ECO:0007669"/>
    <property type="project" value="UniProtKB-KW"/>
</dbReference>
<keyword evidence="5" id="KW-0411">Iron-sulfur</keyword>
<dbReference type="InterPro" id="IPR051460">
    <property type="entry name" value="HdrC_iron-sulfur_subunit"/>
</dbReference>
<dbReference type="SUPFAM" id="SSF46548">
    <property type="entry name" value="alpha-helical ferredoxin"/>
    <property type="match status" value="1"/>
</dbReference>